<dbReference type="STRING" id="484498.SAMN05421686_1138"/>
<accession>A0A1N7Q2N8</accession>
<dbReference type="PANTHER" id="PTHR36434">
    <property type="entry name" value="MEMBRANE PROTEASE YUGP-RELATED"/>
    <property type="match status" value="1"/>
</dbReference>
<protein>
    <recommendedName>
        <fullName evidence="4">Peptidase</fullName>
    </recommendedName>
</protein>
<dbReference type="RefSeq" id="WP_175607922.1">
    <property type="nucleotide sequence ID" value="NZ_FTOH01000013.1"/>
</dbReference>
<evidence type="ECO:0000313" key="2">
    <source>
        <dbReference type="EMBL" id="SIT17153.1"/>
    </source>
</evidence>
<evidence type="ECO:0008006" key="4">
    <source>
        <dbReference type="Google" id="ProtNLM"/>
    </source>
</evidence>
<evidence type="ECO:0000313" key="3">
    <source>
        <dbReference type="Proteomes" id="UP000185639"/>
    </source>
</evidence>
<dbReference type="InterPro" id="IPR007395">
    <property type="entry name" value="Zn_peptidase_2"/>
</dbReference>
<dbReference type="Proteomes" id="UP000185639">
    <property type="component" value="Unassembled WGS sequence"/>
</dbReference>
<keyword evidence="1" id="KW-0472">Membrane</keyword>
<keyword evidence="1" id="KW-0812">Transmembrane</keyword>
<feature type="transmembrane region" description="Helical" evidence="1">
    <location>
        <begin position="117"/>
        <end position="138"/>
    </location>
</feature>
<proteinExistence type="predicted"/>
<evidence type="ECO:0000256" key="1">
    <source>
        <dbReference type="SAM" id="Phobius"/>
    </source>
</evidence>
<dbReference type="AlphaFoldDB" id="A0A1N7Q2N8"/>
<organism evidence="2 3">
    <name type="scientific">Thalassolituus maritimus</name>
    <dbReference type="NCBI Taxonomy" id="484498"/>
    <lineage>
        <taxon>Bacteria</taxon>
        <taxon>Pseudomonadati</taxon>
        <taxon>Pseudomonadota</taxon>
        <taxon>Gammaproteobacteria</taxon>
        <taxon>Oceanospirillales</taxon>
        <taxon>Oceanospirillaceae</taxon>
        <taxon>Thalassolituus</taxon>
    </lineage>
</organism>
<keyword evidence="3" id="KW-1185">Reference proteome</keyword>
<feature type="transmembrane region" description="Helical" evidence="1">
    <location>
        <begin position="144"/>
        <end position="165"/>
    </location>
</feature>
<name>A0A1N7Q2N8_9GAMM</name>
<sequence length="225" mass="24681">MLYLVLIAIVMAIMYLPGLWVKSVLKKHSQERSDFPGNGADMARHLLRKLNIDDVKVEVTEHGDHYDPQDRAVRLTQDKFEGRTLTGVVVAAHEVGHAIQHHSKESMFTLRGGLARLSWIVSKAAPIFLAATPLLIWINPALSRWTLIAAVGSMLIGVLVNLVTLPVEWDASFGKALPMLEEGQYLSSADMASARHILTAAAMTYVAGSLASLLNLGVLARILRR</sequence>
<dbReference type="EMBL" id="FTOH01000013">
    <property type="protein sequence ID" value="SIT17153.1"/>
    <property type="molecule type" value="Genomic_DNA"/>
</dbReference>
<keyword evidence="1" id="KW-1133">Transmembrane helix</keyword>
<feature type="transmembrane region" description="Helical" evidence="1">
    <location>
        <begin position="197"/>
        <end position="223"/>
    </location>
</feature>
<reference evidence="3" key="1">
    <citation type="submission" date="2017-01" db="EMBL/GenBank/DDBJ databases">
        <authorList>
            <person name="Varghese N."/>
            <person name="Submissions S."/>
        </authorList>
    </citation>
    <scope>NUCLEOTIDE SEQUENCE [LARGE SCALE GENOMIC DNA]</scope>
    <source>
        <strain evidence="3">DSM 24913</strain>
    </source>
</reference>
<dbReference type="PANTHER" id="PTHR36434:SF1">
    <property type="entry name" value="MEMBRANE PROTEASE YUGP-RELATED"/>
    <property type="match status" value="1"/>
</dbReference>
<dbReference type="Pfam" id="PF04298">
    <property type="entry name" value="Zn_peptidase_2"/>
    <property type="match status" value="1"/>
</dbReference>
<gene>
    <name evidence="2" type="ORF">SAMN05421686_1138</name>
</gene>
<feature type="transmembrane region" description="Helical" evidence="1">
    <location>
        <begin position="6"/>
        <end position="25"/>
    </location>
</feature>